<reference evidence="2 3" key="1">
    <citation type="submission" date="2023-07" db="EMBL/GenBank/DDBJ databases">
        <title>Novel species in genus Planococcus.</title>
        <authorList>
            <person name="Ning S."/>
        </authorList>
    </citation>
    <scope>NUCLEOTIDE SEQUENCE [LARGE SCALE GENOMIC DNA]</scope>
    <source>
        <strain evidence="2 3">N017</strain>
    </source>
</reference>
<keyword evidence="3" id="KW-1185">Reference proteome</keyword>
<dbReference type="EMBL" id="JAUJWU010000002">
    <property type="protein sequence ID" value="MDN7245641.1"/>
    <property type="molecule type" value="Genomic_DNA"/>
</dbReference>
<protein>
    <recommendedName>
        <fullName evidence="1">DUF6843 domain-containing protein</fullName>
    </recommendedName>
</protein>
<comment type="caution">
    <text evidence="2">The sequence shown here is derived from an EMBL/GenBank/DDBJ whole genome shotgun (WGS) entry which is preliminary data.</text>
</comment>
<name>A0ABT8NCN9_9BACL</name>
<dbReference type="Pfam" id="PF20862">
    <property type="entry name" value="DUF6843"/>
    <property type="match status" value="1"/>
</dbReference>
<feature type="domain" description="DUF6843" evidence="1">
    <location>
        <begin position="39"/>
        <end position="104"/>
    </location>
</feature>
<proteinExistence type="predicted"/>
<dbReference type="InterPro" id="IPR049293">
    <property type="entry name" value="DUF6843"/>
</dbReference>
<dbReference type="Proteomes" id="UP001172142">
    <property type="component" value="Unassembled WGS sequence"/>
</dbReference>
<evidence type="ECO:0000313" key="2">
    <source>
        <dbReference type="EMBL" id="MDN7245641.1"/>
    </source>
</evidence>
<accession>A0ABT8NCN9</accession>
<gene>
    <name evidence="2" type="ORF">QWY13_09015</name>
</gene>
<evidence type="ECO:0000259" key="1">
    <source>
        <dbReference type="Pfam" id="PF20862"/>
    </source>
</evidence>
<dbReference type="RefSeq" id="WP_301856288.1">
    <property type="nucleotide sequence ID" value="NZ_JAUJWU010000002.1"/>
</dbReference>
<evidence type="ECO:0000313" key="3">
    <source>
        <dbReference type="Proteomes" id="UP001172142"/>
    </source>
</evidence>
<organism evidence="2 3">
    <name type="scientific">Planococcus shenhongbingii</name>
    <dbReference type="NCBI Taxonomy" id="3058398"/>
    <lineage>
        <taxon>Bacteria</taxon>
        <taxon>Bacillati</taxon>
        <taxon>Bacillota</taxon>
        <taxon>Bacilli</taxon>
        <taxon>Bacillales</taxon>
        <taxon>Caryophanaceae</taxon>
        <taxon>Planococcus</taxon>
    </lineage>
</organism>
<sequence length="151" mass="16897">MKKVLLVFGSLILALVLTYILIGYSTGWGSSEDRELVYTYLIPEDFTGCAWIRYGQPGAKPLEITNDEVIFKIPENGILHTSTDYDSVAYVYTTKVFSVNEQGEPIKQLINEYDLPPSTGYQFDDQNPGDVTSINFDSSEEGCRFIEGVSN</sequence>